<feature type="domain" description="FMN hydroxy acid dehydrogenase" evidence="8">
    <location>
        <begin position="1"/>
        <end position="384"/>
    </location>
</feature>
<dbReference type="InterPro" id="IPR037396">
    <property type="entry name" value="FMN_HAD"/>
</dbReference>
<dbReference type="PANTHER" id="PTHR10578:SF149">
    <property type="entry name" value="2-HYDROXYACID OXIDASE 2"/>
    <property type="match status" value="1"/>
</dbReference>
<feature type="binding site" evidence="7">
    <location>
        <position position="158"/>
    </location>
    <ligand>
        <name>FMN</name>
        <dbReference type="ChEBI" id="CHEBI:58210"/>
    </ligand>
</feature>
<dbReference type="GO" id="GO:0010181">
    <property type="term" value="F:FMN binding"/>
    <property type="evidence" value="ECO:0007669"/>
    <property type="project" value="InterPro"/>
</dbReference>
<evidence type="ECO:0000256" key="7">
    <source>
        <dbReference type="PIRSR" id="PIRSR000138-2"/>
    </source>
</evidence>
<dbReference type="PIRSF" id="PIRSF000138">
    <property type="entry name" value="Al-hdrx_acd_dh"/>
    <property type="match status" value="1"/>
</dbReference>
<evidence type="ECO:0000256" key="4">
    <source>
        <dbReference type="ARBA" id="ARBA00023002"/>
    </source>
</evidence>
<reference evidence="9" key="1">
    <citation type="journal article" date="2011" name="Environ. Microbiol.">
        <title>Time-series analyses of Monterey Bay coastal microbial picoplankton using a 'genome proxy' microarray.</title>
        <authorList>
            <person name="Rich V.I."/>
            <person name="Pham V.D."/>
            <person name="Eppley J."/>
            <person name="Shi Y."/>
            <person name="DeLong E.F."/>
        </authorList>
    </citation>
    <scope>NUCLEOTIDE SEQUENCE</scope>
</reference>
<evidence type="ECO:0000256" key="6">
    <source>
        <dbReference type="PIRSR" id="PIRSR000138-1"/>
    </source>
</evidence>
<dbReference type="AlphaFoldDB" id="E0XQ34"/>
<name>E0XQ34_9BACT</name>
<evidence type="ECO:0000259" key="8">
    <source>
        <dbReference type="PROSITE" id="PS51349"/>
    </source>
</evidence>
<evidence type="ECO:0000256" key="2">
    <source>
        <dbReference type="ARBA" id="ARBA00022630"/>
    </source>
</evidence>
<feature type="binding site" evidence="7">
    <location>
        <position position="277"/>
    </location>
    <ligand>
        <name>FMN</name>
        <dbReference type="ChEBI" id="CHEBI:58210"/>
    </ligand>
</feature>
<protein>
    <submittedName>
        <fullName evidence="9">L-lactate dehydrogenase (FMn-dependent) and related alpha-hydroxy acid dehydrogenases</fullName>
    </submittedName>
</protein>
<evidence type="ECO:0000313" key="9">
    <source>
        <dbReference type="EMBL" id="ADI16525.1"/>
    </source>
</evidence>
<evidence type="ECO:0000256" key="1">
    <source>
        <dbReference type="ARBA" id="ARBA00001917"/>
    </source>
</evidence>
<sequence length="386" mass="42897">MNLKDCHNVEDFKKLAKKKLPAPIFHYIDGGSDDEVTLKRNTESFNDCDLVPNVLSDVSNIDLSTTVFGQKIDFPLFLSPTAMHRLYHHHGESAAAKAAEKMGTMFSMSTMSTTSIEEIGNLTGGPKLFQLYIHKDRGLTDNLIERCQRAGFHGLCLTVDTVVAGNRERDHRTGFTTPPRLTLGSLLSFALHPEWSLNYLFRGKFKLANIIHMTEKGSNIDKSIMNYINEQFDTTMNWKDAEYCVKKWRGPFALKGVMSVEDAKKAIDIGASAIMISNHGGRQLDGSRAPFDQLAEIVDAVGDKIEIILDGGVRRGTHVLKALALGAKACSFGKAYLYALGAGGQKAIEIVLEKMKSEIKRDMILMGCKSVKELNRSKVAFRKKYK</sequence>
<feature type="binding site" evidence="7">
    <location>
        <position position="132"/>
    </location>
    <ligand>
        <name>glyoxylate</name>
        <dbReference type="ChEBI" id="CHEBI:36655"/>
    </ligand>
</feature>
<dbReference type="PROSITE" id="PS00557">
    <property type="entry name" value="FMN_HYDROXY_ACID_DH_1"/>
    <property type="match status" value="1"/>
</dbReference>
<evidence type="ECO:0000256" key="5">
    <source>
        <dbReference type="ARBA" id="ARBA00024042"/>
    </source>
</evidence>
<dbReference type="InterPro" id="IPR008259">
    <property type="entry name" value="FMN_hydac_DH_AS"/>
</dbReference>
<comment type="similarity">
    <text evidence="5">Belongs to the FMN-dependent alpha-hydroxy acid dehydrogenase family.</text>
</comment>
<feature type="binding site" evidence="7">
    <location>
        <position position="109"/>
    </location>
    <ligand>
        <name>FMN</name>
        <dbReference type="ChEBI" id="CHEBI:58210"/>
    </ligand>
</feature>
<feature type="binding site" evidence="7">
    <location>
        <begin position="310"/>
        <end position="314"/>
    </location>
    <ligand>
        <name>FMN</name>
        <dbReference type="ChEBI" id="CHEBI:58210"/>
    </ligand>
</feature>
<feature type="binding site" evidence="7">
    <location>
        <begin position="80"/>
        <end position="82"/>
    </location>
    <ligand>
        <name>FMN</name>
        <dbReference type="ChEBI" id="CHEBI:58210"/>
    </ligand>
</feature>
<feature type="binding site" evidence="7">
    <location>
        <position position="279"/>
    </location>
    <ligand>
        <name>glyoxylate</name>
        <dbReference type="ChEBI" id="CHEBI:36655"/>
    </ligand>
</feature>
<organism evidence="9">
    <name type="scientific">uncultured bacterium HF4000_009C18</name>
    <dbReference type="NCBI Taxonomy" id="711003"/>
    <lineage>
        <taxon>Bacteria</taxon>
        <taxon>environmental samples</taxon>
    </lineage>
</organism>
<dbReference type="EMBL" id="GU474840">
    <property type="protein sequence ID" value="ADI16525.1"/>
    <property type="molecule type" value="Genomic_DNA"/>
</dbReference>
<dbReference type="PANTHER" id="PTHR10578">
    <property type="entry name" value="S -2-HYDROXY-ACID OXIDASE-RELATED"/>
    <property type="match status" value="1"/>
</dbReference>
<dbReference type="InterPro" id="IPR000262">
    <property type="entry name" value="FMN-dep_DH"/>
</dbReference>
<feature type="active site" description="Proton acceptor" evidence="6">
    <location>
        <position position="279"/>
    </location>
</feature>
<dbReference type="Pfam" id="PF01070">
    <property type="entry name" value="FMN_dh"/>
    <property type="match status" value="1"/>
</dbReference>
<comment type="cofactor">
    <cofactor evidence="1">
        <name>FMN</name>
        <dbReference type="ChEBI" id="CHEBI:58210"/>
    </cofactor>
</comment>
<proteinExistence type="inferred from homology"/>
<keyword evidence="3 7" id="KW-0288">FMN</keyword>
<dbReference type="Gene3D" id="3.20.20.70">
    <property type="entry name" value="Aldolase class I"/>
    <property type="match status" value="1"/>
</dbReference>
<feature type="binding site" evidence="7">
    <location>
        <position position="255"/>
    </location>
    <ligand>
        <name>FMN</name>
        <dbReference type="ChEBI" id="CHEBI:58210"/>
    </ligand>
</feature>
<keyword evidence="4" id="KW-0560">Oxidoreductase</keyword>
<dbReference type="SUPFAM" id="SSF51395">
    <property type="entry name" value="FMN-linked oxidoreductases"/>
    <property type="match status" value="1"/>
</dbReference>
<keyword evidence="2 7" id="KW-0285">Flavoprotein</keyword>
<dbReference type="InterPro" id="IPR013785">
    <property type="entry name" value="Aldolase_TIM"/>
</dbReference>
<dbReference type="InterPro" id="IPR012133">
    <property type="entry name" value="Alpha-hydoxy_acid_DH_FMN"/>
</dbReference>
<dbReference type="FunFam" id="3.20.20.70:FF:000029">
    <property type="entry name" value="L-lactate dehydrogenase"/>
    <property type="match status" value="1"/>
</dbReference>
<dbReference type="CDD" id="cd02809">
    <property type="entry name" value="alpha_hydroxyacid_oxid_FMN"/>
    <property type="match status" value="1"/>
</dbReference>
<dbReference type="GO" id="GO:0016614">
    <property type="term" value="F:oxidoreductase activity, acting on CH-OH group of donors"/>
    <property type="evidence" value="ECO:0007669"/>
    <property type="project" value="UniProtKB-ARBA"/>
</dbReference>
<feature type="binding site" evidence="7">
    <location>
        <position position="27"/>
    </location>
    <ligand>
        <name>glyoxylate</name>
        <dbReference type="ChEBI" id="CHEBI:36655"/>
    </ligand>
</feature>
<feature type="binding site" evidence="7">
    <location>
        <position position="130"/>
    </location>
    <ligand>
        <name>FMN</name>
        <dbReference type="ChEBI" id="CHEBI:58210"/>
    </ligand>
</feature>
<dbReference type="PROSITE" id="PS51349">
    <property type="entry name" value="FMN_HYDROXY_ACID_DH_2"/>
    <property type="match status" value="1"/>
</dbReference>
<feature type="binding site" evidence="7">
    <location>
        <position position="167"/>
    </location>
    <ligand>
        <name>glyoxylate</name>
        <dbReference type="ChEBI" id="CHEBI:36655"/>
    </ligand>
</feature>
<accession>E0XQ34</accession>
<evidence type="ECO:0000256" key="3">
    <source>
        <dbReference type="ARBA" id="ARBA00022643"/>
    </source>
</evidence>
<feature type="binding site" evidence="7">
    <location>
        <position position="282"/>
    </location>
    <ligand>
        <name>glyoxylate</name>
        <dbReference type="ChEBI" id="CHEBI:36655"/>
    </ligand>
</feature>